<feature type="compositionally biased region" description="Polar residues" evidence="1">
    <location>
        <begin position="34"/>
        <end position="50"/>
    </location>
</feature>
<reference evidence="2 3" key="1">
    <citation type="submission" date="2019-12" db="EMBL/GenBank/DDBJ databases">
        <title>Chromosome-level assembly of the Caenorhabditis remanei genome.</title>
        <authorList>
            <person name="Teterina A.A."/>
            <person name="Willis J.H."/>
            <person name="Phillips P.C."/>
        </authorList>
    </citation>
    <scope>NUCLEOTIDE SEQUENCE [LARGE SCALE GENOMIC DNA]</scope>
    <source>
        <strain evidence="2 3">PX506</strain>
        <tissue evidence="2">Whole organism</tissue>
    </source>
</reference>
<gene>
    <name evidence="2" type="ORF">GCK72_011025</name>
</gene>
<evidence type="ECO:0000256" key="1">
    <source>
        <dbReference type="SAM" id="MobiDB-lite"/>
    </source>
</evidence>
<feature type="compositionally biased region" description="Polar residues" evidence="1">
    <location>
        <begin position="1"/>
        <end position="14"/>
    </location>
</feature>
<organism evidence="2 3">
    <name type="scientific">Caenorhabditis remanei</name>
    <name type="common">Caenorhabditis vulgaris</name>
    <dbReference type="NCBI Taxonomy" id="31234"/>
    <lineage>
        <taxon>Eukaryota</taxon>
        <taxon>Metazoa</taxon>
        <taxon>Ecdysozoa</taxon>
        <taxon>Nematoda</taxon>
        <taxon>Chromadorea</taxon>
        <taxon>Rhabditida</taxon>
        <taxon>Rhabditina</taxon>
        <taxon>Rhabditomorpha</taxon>
        <taxon>Rhabditoidea</taxon>
        <taxon>Rhabditidae</taxon>
        <taxon>Peloderinae</taxon>
        <taxon>Caenorhabditis</taxon>
    </lineage>
</organism>
<dbReference type="AlphaFoldDB" id="A0A2P4VQ52"/>
<dbReference type="GeneID" id="78775062"/>
<comment type="caution">
    <text evidence="2">The sequence shown here is derived from an EMBL/GenBank/DDBJ whole genome shotgun (WGS) entry which is preliminary data.</text>
</comment>
<dbReference type="RefSeq" id="XP_053587742.1">
    <property type="nucleotide sequence ID" value="XM_053728165.1"/>
</dbReference>
<name>A0A2P4VQ52_CAERE</name>
<evidence type="ECO:0000313" key="3">
    <source>
        <dbReference type="Proteomes" id="UP000483820"/>
    </source>
</evidence>
<dbReference type="Proteomes" id="UP000483820">
    <property type="component" value="Chromosome III"/>
</dbReference>
<sequence>MGNSLSASITSPTVSDKVDSGILGPAQRSESKSTENLPKSSSNVKSTSELGPSPGNKPTPNPVVGAPMIKPPADTVTKAPDNSIYDTLAMTPEPNWESKRLNQNLVTKKTMSPMKNQ</sequence>
<dbReference type="KEGG" id="crq:GCK72_011025"/>
<dbReference type="CTD" id="78775062"/>
<protein>
    <submittedName>
        <fullName evidence="2">Uncharacterized protein</fullName>
    </submittedName>
</protein>
<proteinExistence type="predicted"/>
<accession>A0A2P4VQ52</accession>
<evidence type="ECO:0000313" key="2">
    <source>
        <dbReference type="EMBL" id="KAF1762762.1"/>
    </source>
</evidence>
<dbReference type="EMBL" id="WUAV01000003">
    <property type="protein sequence ID" value="KAF1762762.1"/>
    <property type="molecule type" value="Genomic_DNA"/>
</dbReference>
<feature type="compositionally biased region" description="Polar residues" evidence="1">
    <location>
        <begin position="101"/>
        <end position="117"/>
    </location>
</feature>
<feature type="region of interest" description="Disordered" evidence="1">
    <location>
        <begin position="1"/>
        <end position="117"/>
    </location>
</feature>